<dbReference type="EMBL" id="MUJZ01000548">
    <property type="protein sequence ID" value="OTF84130.1"/>
    <property type="molecule type" value="Genomic_DNA"/>
</dbReference>
<comment type="caution">
    <text evidence="1">The sequence shown here is derived from an EMBL/GenBank/DDBJ whole genome shotgun (WGS) entry which is preliminary data.</text>
</comment>
<reference evidence="1 2" key="1">
    <citation type="submission" date="2017-03" db="EMBL/GenBank/DDBJ databases">
        <title>Genome Survey of Euroglyphus maynei.</title>
        <authorList>
            <person name="Arlian L.G."/>
            <person name="Morgan M.S."/>
            <person name="Rider S.D."/>
        </authorList>
    </citation>
    <scope>NUCLEOTIDE SEQUENCE [LARGE SCALE GENOMIC DNA]</scope>
    <source>
        <strain evidence="1">Arlian Lab</strain>
        <tissue evidence="1">Whole body</tissue>
    </source>
</reference>
<evidence type="ECO:0000313" key="1">
    <source>
        <dbReference type="EMBL" id="OTF84130.1"/>
    </source>
</evidence>
<keyword evidence="2" id="KW-1185">Reference proteome</keyword>
<sequence length="36" mass="4519">MRSFLKAQKSRQRLHRERVNVLDKGFLERKKDYQTR</sequence>
<protein>
    <submittedName>
        <fullName evidence="1">U3 small nucleolar RNA-associated protein 11-like protein</fullName>
    </submittedName>
</protein>
<dbReference type="AlphaFoldDB" id="A0A1Y3BT35"/>
<evidence type="ECO:0000313" key="2">
    <source>
        <dbReference type="Proteomes" id="UP000194236"/>
    </source>
</evidence>
<gene>
    <name evidence="1" type="ORF">BLA29_015591</name>
</gene>
<dbReference type="OrthoDB" id="29058at2759"/>
<proteinExistence type="predicted"/>
<name>A0A1Y3BT35_EURMA</name>
<accession>A0A1Y3BT35</accession>
<organism evidence="1 2">
    <name type="scientific">Euroglyphus maynei</name>
    <name type="common">Mayne's house dust mite</name>
    <dbReference type="NCBI Taxonomy" id="6958"/>
    <lineage>
        <taxon>Eukaryota</taxon>
        <taxon>Metazoa</taxon>
        <taxon>Ecdysozoa</taxon>
        <taxon>Arthropoda</taxon>
        <taxon>Chelicerata</taxon>
        <taxon>Arachnida</taxon>
        <taxon>Acari</taxon>
        <taxon>Acariformes</taxon>
        <taxon>Sarcoptiformes</taxon>
        <taxon>Astigmata</taxon>
        <taxon>Psoroptidia</taxon>
        <taxon>Analgoidea</taxon>
        <taxon>Pyroglyphidae</taxon>
        <taxon>Pyroglyphinae</taxon>
        <taxon>Euroglyphus</taxon>
    </lineage>
</organism>
<feature type="non-terminal residue" evidence="1">
    <location>
        <position position="36"/>
    </location>
</feature>
<dbReference type="Proteomes" id="UP000194236">
    <property type="component" value="Unassembled WGS sequence"/>
</dbReference>